<gene>
    <name evidence="9" type="ORF">ACFSCX_00985</name>
</gene>
<comment type="caution">
    <text evidence="9">The sequence shown here is derived from an EMBL/GenBank/DDBJ whole genome shotgun (WGS) entry which is preliminary data.</text>
</comment>
<dbReference type="InterPro" id="IPR007353">
    <property type="entry name" value="DUF421"/>
</dbReference>
<keyword evidence="4 7" id="KW-0812">Transmembrane</keyword>
<evidence type="ECO:0000313" key="9">
    <source>
        <dbReference type="EMBL" id="MFD1735126.1"/>
    </source>
</evidence>
<dbReference type="InterPro" id="IPR023090">
    <property type="entry name" value="UPF0702_alpha/beta_dom_sf"/>
</dbReference>
<sequence length="240" mass="26873">MTDTLRELAIVLGRIVSILPLVLVMTLFMGRRSIGELPVFDFLTIITLSAVVGADIADPKIEHLHTAFAIVVIALFSRFTAYLKIRHRKLGRAITFEPVVVIQDGQFVVKNIKRIRYSLDNILSLLREKDIFDINEVHLGIIEGSGNLSILKKGAASSVTRKDLGISDQSVTIGFPVVVEGTLYESVLLDFSLTEEWLRNQLVNRGINRLDDIFFASIDTNKNIHITMKQQSLSTPSIYH</sequence>
<dbReference type="Gene3D" id="3.30.240.20">
    <property type="entry name" value="bsu07140 like domains"/>
    <property type="match status" value="2"/>
</dbReference>
<feature type="transmembrane region" description="Helical" evidence="7">
    <location>
        <begin position="37"/>
        <end position="57"/>
    </location>
</feature>
<evidence type="ECO:0000256" key="2">
    <source>
        <dbReference type="ARBA" id="ARBA00006448"/>
    </source>
</evidence>
<evidence type="ECO:0000256" key="4">
    <source>
        <dbReference type="ARBA" id="ARBA00022692"/>
    </source>
</evidence>
<keyword evidence="6 7" id="KW-0472">Membrane</keyword>
<evidence type="ECO:0000256" key="5">
    <source>
        <dbReference type="ARBA" id="ARBA00022989"/>
    </source>
</evidence>
<evidence type="ECO:0000259" key="8">
    <source>
        <dbReference type="Pfam" id="PF04239"/>
    </source>
</evidence>
<dbReference type="Proteomes" id="UP001597214">
    <property type="component" value="Unassembled WGS sequence"/>
</dbReference>
<comment type="similarity">
    <text evidence="2">Belongs to the UPF0702 family.</text>
</comment>
<keyword evidence="5 7" id="KW-1133">Transmembrane helix</keyword>
<dbReference type="RefSeq" id="WP_377926213.1">
    <property type="nucleotide sequence ID" value="NZ_JBHUEM010000001.1"/>
</dbReference>
<dbReference type="PANTHER" id="PTHR34582">
    <property type="entry name" value="UPF0702 TRANSMEMBRANE PROTEIN YCAP"/>
    <property type="match status" value="1"/>
</dbReference>
<name>A0ABW4LJM2_9BACI</name>
<feature type="transmembrane region" description="Helical" evidence="7">
    <location>
        <begin position="12"/>
        <end position="30"/>
    </location>
</feature>
<protein>
    <submittedName>
        <fullName evidence="9">DUF421 domain-containing protein</fullName>
    </submittedName>
</protein>
<dbReference type="PANTHER" id="PTHR34582:SF6">
    <property type="entry name" value="UPF0702 TRANSMEMBRANE PROTEIN YCAP"/>
    <property type="match status" value="1"/>
</dbReference>
<feature type="transmembrane region" description="Helical" evidence="7">
    <location>
        <begin position="63"/>
        <end position="83"/>
    </location>
</feature>
<evidence type="ECO:0000256" key="3">
    <source>
        <dbReference type="ARBA" id="ARBA00022475"/>
    </source>
</evidence>
<organism evidence="9 10">
    <name type="scientific">Bacillus salitolerans</name>
    <dbReference type="NCBI Taxonomy" id="1437434"/>
    <lineage>
        <taxon>Bacteria</taxon>
        <taxon>Bacillati</taxon>
        <taxon>Bacillota</taxon>
        <taxon>Bacilli</taxon>
        <taxon>Bacillales</taxon>
        <taxon>Bacillaceae</taxon>
        <taxon>Bacillus</taxon>
    </lineage>
</organism>
<evidence type="ECO:0000256" key="1">
    <source>
        <dbReference type="ARBA" id="ARBA00004651"/>
    </source>
</evidence>
<dbReference type="Pfam" id="PF04239">
    <property type="entry name" value="DUF421"/>
    <property type="match status" value="1"/>
</dbReference>
<feature type="domain" description="YetF C-terminal" evidence="8">
    <location>
        <begin position="87"/>
        <end position="218"/>
    </location>
</feature>
<evidence type="ECO:0000256" key="7">
    <source>
        <dbReference type="SAM" id="Phobius"/>
    </source>
</evidence>
<evidence type="ECO:0000313" key="10">
    <source>
        <dbReference type="Proteomes" id="UP001597214"/>
    </source>
</evidence>
<dbReference type="EMBL" id="JBHUEM010000001">
    <property type="protein sequence ID" value="MFD1735126.1"/>
    <property type="molecule type" value="Genomic_DNA"/>
</dbReference>
<keyword evidence="10" id="KW-1185">Reference proteome</keyword>
<comment type="subcellular location">
    <subcellularLocation>
        <location evidence="1">Cell membrane</location>
        <topology evidence="1">Multi-pass membrane protein</topology>
    </subcellularLocation>
</comment>
<reference evidence="10" key="1">
    <citation type="journal article" date="2019" name="Int. J. Syst. Evol. Microbiol.">
        <title>The Global Catalogue of Microorganisms (GCM) 10K type strain sequencing project: providing services to taxonomists for standard genome sequencing and annotation.</title>
        <authorList>
            <consortium name="The Broad Institute Genomics Platform"/>
            <consortium name="The Broad Institute Genome Sequencing Center for Infectious Disease"/>
            <person name="Wu L."/>
            <person name="Ma J."/>
        </authorList>
    </citation>
    <scope>NUCLEOTIDE SEQUENCE [LARGE SCALE GENOMIC DNA]</scope>
    <source>
        <strain evidence="10">CCUG 49339</strain>
    </source>
</reference>
<keyword evidence="3" id="KW-1003">Cell membrane</keyword>
<evidence type="ECO:0000256" key="6">
    <source>
        <dbReference type="ARBA" id="ARBA00023136"/>
    </source>
</evidence>
<proteinExistence type="inferred from homology"/>
<accession>A0ABW4LJM2</accession>